<dbReference type="GO" id="GO:0004519">
    <property type="term" value="F:endonuclease activity"/>
    <property type="evidence" value="ECO:0007669"/>
    <property type="project" value="UniProtKB-KW"/>
</dbReference>
<evidence type="ECO:0000313" key="3">
    <source>
        <dbReference type="EMBL" id="GAA1950630.1"/>
    </source>
</evidence>
<gene>
    <name evidence="3" type="ORF">GCM10009798_07480</name>
</gene>
<dbReference type="RefSeq" id="WP_344042547.1">
    <property type="nucleotide sequence ID" value="NZ_BAAAPB010000001.1"/>
</dbReference>
<comment type="caution">
    <text evidence="3">The sequence shown here is derived from an EMBL/GenBank/DDBJ whole genome shotgun (WGS) entry which is preliminary data.</text>
</comment>
<sequence>MSAPASAAHPVLGALAVVEGALRDVAGVNPGFMEPDVQRLALVGLAAARARLDELELRLISAAAGVAQTDAARDVAAWLVAHTRRDIRTARADARLAEALDRRYEVVRVAMAEGRVHAEQAHVIAQALDRLPGDLDPSVLADAEAALVDLAGRHTPRDLRRLGERILDTAAPDIAEQTLARRLEAEEASASRRTRLTFRPDGDGTTRISAVVPDAAALRLKTYLDAFTSPRQGATRGEGPYPRILGTAFCTFLERVDPKLLPRHGGRATTVIVTIPLQSLQQELGVGDLIGGEAVSATEVRRLACTAGIVPAVLGGSGEILDLGREQRLFTPAQHKALVVRDRTCRAQSCDIPGTWAEAHHRIPWSHGGRTDLANGLLLCSHHHRVHDPRFAADRLPNGDVRFTRRR</sequence>
<dbReference type="Proteomes" id="UP001500571">
    <property type="component" value="Unassembled WGS sequence"/>
</dbReference>
<dbReference type="InterPro" id="IPR003870">
    <property type="entry name" value="DUF222"/>
</dbReference>
<evidence type="ECO:0000313" key="4">
    <source>
        <dbReference type="Proteomes" id="UP001500571"/>
    </source>
</evidence>
<reference evidence="3 4" key="1">
    <citation type="journal article" date="2019" name="Int. J. Syst. Evol. Microbiol.">
        <title>The Global Catalogue of Microorganisms (GCM) 10K type strain sequencing project: providing services to taxonomists for standard genome sequencing and annotation.</title>
        <authorList>
            <consortium name="The Broad Institute Genomics Platform"/>
            <consortium name="The Broad Institute Genome Sequencing Center for Infectious Disease"/>
            <person name="Wu L."/>
            <person name="Ma J."/>
        </authorList>
    </citation>
    <scope>NUCLEOTIDE SEQUENCE [LARGE SCALE GENOMIC DNA]</scope>
    <source>
        <strain evidence="3 4">JCM 15309</strain>
    </source>
</reference>
<keyword evidence="3" id="KW-0540">Nuclease</keyword>
<evidence type="ECO:0000256" key="1">
    <source>
        <dbReference type="ARBA" id="ARBA00023450"/>
    </source>
</evidence>
<proteinExistence type="inferred from homology"/>
<dbReference type="InterPro" id="IPR002711">
    <property type="entry name" value="HNH"/>
</dbReference>
<dbReference type="Gene3D" id="1.10.30.50">
    <property type="match status" value="1"/>
</dbReference>
<name>A0ABN2QHM9_9ACTN</name>
<protein>
    <submittedName>
        <fullName evidence="3">HNH endonuclease signature motif containing protein</fullName>
    </submittedName>
</protein>
<dbReference type="EMBL" id="BAAAPB010000001">
    <property type="protein sequence ID" value="GAA1950630.1"/>
    <property type="molecule type" value="Genomic_DNA"/>
</dbReference>
<organism evidence="3 4">
    <name type="scientific">Nocardioides panacihumi</name>
    <dbReference type="NCBI Taxonomy" id="400774"/>
    <lineage>
        <taxon>Bacteria</taxon>
        <taxon>Bacillati</taxon>
        <taxon>Actinomycetota</taxon>
        <taxon>Actinomycetes</taxon>
        <taxon>Propionibacteriales</taxon>
        <taxon>Nocardioidaceae</taxon>
        <taxon>Nocardioides</taxon>
    </lineage>
</organism>
<keyword evidence="3" id="KW-0378">Hydrolase</keyword>
<dbReference type="SMART" id="SM00507">
    <property type="entry name" value="HNHc"/>
    <property type="match status" value="1"/>
</dbReference>
<keyword evidence="3" id="KW-0255">Endonuclease</keyword>
<accession>A0ABN2QHM9</accession>
<comment type="similarity">
    <text evidence="1">Belongs to the Rv1128c/1148c/1588c/1702c/1945/3466 family.</text>
</comment>
<keyword evidence="4" id="KW-1185">Reference proteome</keyword>
<evidence type="ECO:0000259" key="2">
    <source>
        <dbReference type="SMART" id="SM00507"/>
    </source>
</evidence>
<dbReference type="CDD" id="cd00085">
    <property type="entry name" value="HNHc"/>
    <property type="match status" value="1"/>
</dbReference>
<dbReference type="InterPro" id="IPR003615">
    <property type="entry name" value="HNH_nuc"/>
</dbReference>
<dbReference type="Pfam" id="PF01844">
    <property type="entry name" value="HNH"/>
    <property type="match status" value="1"/>
</dbReference>
<dbReference type="Pfam" id="PF02720">
    <property type="entry name" value="DUF222"/>
    <property type="match status" value="1"/>
</dbReference>
<feature type="domain" description="HNH nuclease" evidence="2">
    <location>
        <begin position="333"/>
        <end position="385"/>
    </location>
</feature>